<organism evidence="1 2">
    <name type="scientific">Elliptochloris bilobata</name>
    <dbReference type="NCBI Taxonomy" id="381761"/>
    <lineage>
        <taxon>Eukaryota</taxon>
        <taxon>Viridiplantae</taxon>
        <taxon>Chlorophyta</taxon>
        <taxon>core chlorophytes</taxon>
        <taxon>Trebouxiophyceae</taxon>
        <taxon>Trebouxiophyceae incertae sedis</taxon>
        <taxon>Elliptochloris clade</taxon>
        <taxon>Elliptochloris</taxon>
    </lineage>
</organism>
<dbReference type="AlphaFoldDB" id="A0AAW1RRB2"/>
<proteinExistence type="predicted"/>
<gene>
    <name evidence="1" type="ORF">WJX81_003372</name>
</gene>
<accession>A0AAW1RRB2</accession>
<evidence type="ECO:0000313" key="2">
    <source>
        <dbReference type="Proteomes" id="UP001445335"/>
    </source>
</evidence>
<keyword evidence="2" id="KW-1185">Reference proteome</keyword>
<dbReference type="EMBL" id="JALJOU010000026">
    <property type="protein sequence ID" value="KAK9836125.1"/>
    <property type="molecule type" value="Genomic_DNA"/>
</dbReference>
<dbReference type="Proteomes" id="UP001445335">
    <property type="component" value="Unassembled WGS sequence"/>
</dbReference>
<evidence type="ECO:0000313" key="1">
    <source>
        <dbReference type="EMBL" id="KAK9836125.1"/>
    </source>
</evidence>
<protein>
    <submittedName>
        <fullName evidence="1">Uncharacterized protein</fullName>
    </submittedName>
</protein>
<comment type="caution">
    <text evidence="1">The sequence shown here is derived from an EMBL/GenBank/DDBJ whole genome shotgun (WGS) entry which is preliminary data.</text>
</comment>
<name>A0AAW1RRB2_9CHLO</name>
<sequence>MRSGQAEGRESSWRGLYACRNGWRGLRPGYYKNLELPGKHEIELGYPTHCVLDSEGLGWTRSAGVAPEWLVVFAPTLCRS</sequence>
<reference evidence="1 2" key="1">
    <citation type="journal article" date="2024" name="Nat. Commun.">
        <title>Phylogenomics reveals the evolutionary origins of lichenization in chlorophyte algae.</title>
        <authorList>
            <person name="Puginier C."/>
            <person name="Libourel C."/>
            <person name="Otte J."/>
            <person name="Skaloud P."/>
            <person name="Haon M."/>
            <person name="Grisel S."/>
            <person name="Petersen M."/>
            <person name="Berrin J.G."/>
            <person name="Delaux P.M."/>
            <person name="Dal Grande F."/>
            <person name="Keller J."/>
        </authorList>
    </citation>
    <scope>NUCLEOTIDE SEQUENCE [LARGE SCALE GENOMIC DNA]</scope>
    <source>
        <strain evidence="1 2">SAG 245.80</strain>
    </source>
</reference>